<dbReference type="GO" id="GO:0016740">
    <property type="term" value="F:transferase activity"/>
    <property type="evidence" value="ECO:0007669"/>
    <property type="project" value="UniProtKB-KW"/>
</dbReference>
<dbReference type="InterPro" id="IPR038063">
    <property type="entry name" value="Transpep_catalytic_dom"/>
</dbReference>
<dbReference type="GO" id="GO:0018104">
    <property type="term" value="P:peptidoglycan-protein cross-linking"/>
    <property type="evidence" value="ECO:0007669"/>
    <property type="project" value="TreeGrafter"/>
</dbReference>
<evidence type="ECO:0000256" key="6">
    <source>
        <dbReference type="PROSITE-ProRule" id="PRU01373"/>
    </source>
</evidence>
<dbReference type="Gene3D" id="2.40.440.10">
    <property type="entry name" value="L,D-transpeptidase catalytic domain-like"/>
    <property type="match status" value="1"/>
</dbReference>
<feature type="active site" description="Proton donor/acceptor" evidence="6">
    <location>
        <position position="416"/>
    </location>
</feature>
<comment type="pathway">
    <text evidence="1 6">Cell wall biogenesis; peptidoglycan biosynthesis.</text>
</comment>
<sequence>MEIEKSKLIKNKFKKNKKGIIISFCIIFIIYLGVSIYFNNHFYFSTKINSINVSTKTVEEVGEEIQTYTLTLEGRGSINEEMKAEDINLQYASEDKIQALKDSQSPFGWISSAFDKAENEVPDIVTYDKELLKTYLDKLSYFDSSTIIESQNPKFEYTDSGYKIIDEVYGNKINKDILVENVVNAIYSGETTINLESINCYENPKYIASSQEVLDAKNNLDKYAASKITYTFGERTEVVDGTVIKDWIQVDENMGIILNEEKIEDYVDTLGSKYNTVGITRDFKTSSGTTIKVSGGTYGWLIDSSEEVQALIASVTEGQTITKEPIYSQAGADRNSNDIGNTYVEISLSNQHLTFYKNGSIIVEGNVVTGNVSNGTATPSGTYNLVYKEKNATLKGDGYATPVSYWMPFNNGIGIHDANWRSTFGGSIYKSSGSHGCINAPYSLASTLFNNIDEGTPVVCYY</sequence>
<evidence type="ECO:0000256" key="2">
    <source>
        <dbReference type="ARBA" id="ARBA00022679"/>
    </source>
</evidence>
<evidence type="ECO:0000313" key="10">
    <source>
        <dbReference type="Proteomes" id="UP000239471"/>
    </source>
</evidence>
<keyword evidence="2" id="KW-0808">Transferase</keyword>
<reference evidence="9 10" key="1">
    <citation type="submission" date="2018-03" db="EMBL/GenBank/DDBJ databases">
        <title>Genome sequence of Clostridium vincentii DSM 10228.</title>
        <authorList>
            <person name="Poehlein A."/>
            <person name="Daniel R."/>
        </authorList>
    </citation>
    <scope>NUCLEOTIDE SEQUENCE [LARGE SCALE GENOMIC DNA]</scope>
    <source>
        <strain evidence="9 10">DSM 10228</strain>
    </source>
</reference>
<keyword evidence="4 6" id="KW-0573">Peptidoglycan synthesis</keyword>
<accession>A0A2T0BDW8</accession>
<evidence type="ECO:0000256" key="7">
    <source>
        <dbReference type="SAM" id="Phobius"/>
    </source>
</evidence>
<dbReference type="SUPFAM" id="SSF143985">
    <property type="entry name" value="L,D-transpeptidase pre-catalytic domain-like"/>
    <property type="match status" value="1"/>
</dbReference>
<dbReference type="Proteomes" id="UP000239471">
    <property type="component" value="Unassembled WGS sequence"/>
</dbReference>
<dbReference type="Pfam" id="PF12229">
    <property type="entry name" value="PG_binding_4"/>
    <property type="match status" value="2"/>
</dbReference>
<evidence type="ECO:0000313" key="9">
    <source>
        <dbReference type="EMBL" id="PRR82086.1"/>
    </source>
</evidence>
<dbReference type="RefSeq" id="WP_106059986.1">
    <property type="nucleotide sequence ID" value="NZ_PVXQ01000020.1"/>
</dbReference>
<dbReference type="PANTHER" id="PTHR30582">
    <property type="entry name" value="L,D-TRANSPEPTIDASE"/>
    <property type="match status" value="1"/>
</dbReference>
<dbReference type="Gene3D" id="3.10.20.800">
    <property type="match status" value="1"/>
</dbReference>
<dbReference type="InterPro" id="IPR022029">
    <property type="entry name" value="YoaR-like_PG-bd"/>
</dbReference>
<dbReference type="EMBL" id="PVXQ01000020">
    <property type="protein sequence ID" value="PRR82086.1"/>
    <property type="molecule type" value="Genomic_DNA"/>
</dbReference>
<feature type="transmembrane region" description="Helical" evidence="7">
    <location>
        <begin position="20"/>
        <end position="38"/>
    </location>
</feature>
<evidence type="ECO:0000256" key="5">
    <source>
        <dbReference type="ARBA" id="ARBA00023316"/>
    </source>
</evidence>
<dbReference type="GO" id="GO:0071972">
    <property type="term" value="F:peptidoglycan L,D-transpeptidase activity"/>
    <property type="evidence" value="ECO:0007669"/>
    <property type="project" value="TreeGrafter"/>
</dbReference>
<keyword evidence="3 6" id="KW-0133">Cell shape</keyword>
<proteinExistence type="predicted"/>
<feature type="domain" description="L,D-TPase catalytic" evidence="8">
    <location>
        <begin position="342"/>
        <end position="461"/>
    </location>
</feature>
<dbReference type="OrthoDB" id="3176960at2"/>
<name>A0A2T0BDW8_9CLOT</name>
<evidence type="ECO:0000256" key="4">
    <source>
        <dbReference type="ARBA" id="ARBA00022984"/>
    </source>
</evidence>
<dbReference type="CDD" id="cd16913">
    <property type="entry name" value="YkuD_like"/>
    <property type="match status" value="1"/>
</dbReference>
<evidence type="ECO:0000256" key="3">
    <source>
        <dbReference type="ARBA" id="ARBA00022960"/>
    </source>
</evidence>
<dbReference type="AlphaFoldDB" id="A0A2T0BDW8"/>
<keyword evidence="7" id="KW-0472">Membrane</keyword>
<dbReference type="Pfam" id="PF03734">
    <property type="entry name" value="YkuD"/>
    <property type="match status" value="1"/>
</dbReference>
<keyword evidence="7" id="KW-0812">Transmembrane</keyword>
<dbReference type="SUPFAM" id="SSF141523">
    <property type="entry name" value="L,D-transpeptidase catalytic domain-like"/>
    <property type="match status" value="1"/>
</dbReference>
<gene>
    <name evidence="9" type="ORF">CLVI_20210</name>
</gene>
<dbReference type="GO" id="GO:0071555">
    <property type="term" value="P:cell wall organization"/>
    <property type="evidence" value="ECO:0007669"/>
    <property type="project" value="UniProtKB-UniRule"/>
</dbReference>
<organism evidence="9 10">
    <name type="scientific">Clostridium vincentii</name>
    <dbReference type="NCBI Taxonomy" id="52704"/>
    <lineage>
        <taxon>Bacteria</taxon>
        <taxon>Bacillati</taxon>
        <taxon>Bacillota</taxon>
        <taxon>Clostridia</taxon>
        <taxon>Eubacteriales</taxon>
        <taxon>Clostridiaceae</taxon>
        <taxon>Clostridium</taxon>
    </lineage>
</organism>
<keyword evidence="7" id="KW-1133">Transmembrane helix</keyword>
<dbReference type="InterPro" id="IPR005490">
    <property type="entry name" value="LD_TPept_cat_dom"/>
</dbReference>
<evidence type="ECO:0000259" key="8">
    <source>
        <dbReference type="PROSITE" id="PS52029"/>
    </source>
</evidence>
<dbReference type="InterPro" id="IPR050979">
    <property type="entry name" value="LD-transpeptidase"/>
</dbReference>
<feature type="active site" description="Nucleophile" evidence="6">
    <location>
        <position position="437"/>
    </location>
</feature>
<dbReference type="PROSITE" id="PS52029">
    <property type="entry name" value="LD_TPASE"/>
    <property type="match status" value="1"/>
</dbReference>
<dbReference type="GO" id="GO:0005576">
    <property type="term" value="C:extracellular region"/>
    <property type="evidence" value="ECO:0007669"/>
    <property type="project" value="TreeGrafter"/>
</dbReference>
<protein>
    <recommendedName>
        <fullName evidence="8">L,D-TPase catalytic domain-containing protein</fullName>
    </recommendedName>
</protein>
<dbReference type="PANTHER" id="PTHR30582:SF33">
    <property type="entry name" value="EXPORTED PROTEIN"/>
    <property type="match status" value="1"/>
</dbReference>
<dbReference type="InterPro" id="IPR038054">
    <property type="entry name" value="LD_TPept-like_central_sf"/>
</dbReference>
<dbReference type="GO" id="GO:0008360">
    <property type="term" value="P:regulation of cell shape"/>
    <property type="evidence" value="ECO:0007669"/>
    <property type="project" value="UniProtKB-UniRule"/>
</dbReference>
<comment type="caution">
    <text evidence="9">The sequence shown here is derived from an EMBL/GenBank/DDBJ whole genome shotgun (WGS) entry which is preliminary data.</text>
</comment>
<keyword evidence="10" id="KW-1185">Reference proteome</keyword>
<keyword evidence="5 6" id="KW-0961">Cell wall biogenesis/degradation</keyword>
<dbReference type="UniPathway" id="UPA00219"/>
<evidence type="ECO:0000256" key="1">
    <source>
        <dbReference type="ARBA" id="ARBA00004752"/>
    </source>
</evidence>